<dbReference type="EMBL" id="JAGMVJ010000034">
    <property type="protein sequence ID" value="KAH7067738.1"/>
    <property type="molecule type" value="Genomic_DNA"/>
</dbReference>
<comment type="similarity">
    <text evidence="2">Belongs to the cytochrome P450 family.</text>
</comment>
<dbReference type="GO" id="GO:0016705">
    <property type="term" value="F:oxidoreductase activity, acting on paired donors, with incorporation or reduction of molecular oxygen"/>
    <property type="evidence" value="ECO:0007669"/>
    <property type="project" value="InterPro"/>
</dbReference>
<evidence type="ECO:0000256" key="5">
    <source>
        <dbReference type="ARBA" id="ARBA00023004"/>
    </source>
</evidence>
<evidence type="ECO:0000256" key="4">
    <source>
        <dbReference type="ARBA" id="ARBA00022723"/>
    </source>
</evidence>
<keyword evidence="4" id="KW-0479">Metal-binding</keyword>
<evidence type="ECO:0000256" key="2">
    <source>
        <dbReference type="ARBA" id="ARBA00010617"/>
    </source>
</evidence>
<dbReference type="GO" id="GO:0020037">
    <property type="term" value="F:heme binding"/>
    <property type="evidence" value="ECO:0007669"/>
    <property type="project" value="InterPro"/>
</dbReference>
<dbReference type="PANTHER" id="PTHR24305">
    <property type="entry name" value="CYTOCHROME P450"/>
    <property type="match status" value="1"/>
</dbReference>
<comment type="caution">
    <text evidence="6">The sequence shown here is derived from an EMBL/GenBank/DDBJ whole genome shotgun (WGS) entry which is preliminary data.</text>
</comment>
<gene>
    <name evidence="6" type="ORF">FB567DRAFT_615776</name>
</gene>
<protein>
    <submittedName>
        <fullName evidence="6">Cytochrome P450</fullName>
    </submittedName>
</protein>
<name>A0A8K0QS38_9PLEO</name>
<dbReference type="InterPro" id="IPR036396">
    <property type="entry name" value="Cyt_P450_sf"/>
</dbReference>
<dbReference type="AlphaFoldDB" id="A0A8K0QS38"/>
<evidence type="ECO:0000256" key="3">
    <source>
        <dbReference type="ARBA" id="ARBA00022617"/>
    </source>
</evidence>
<accession>A0A8K0QS38</accession>
<dbReference type="PANTHER" id="PTHR24305:SF210">
    <property type="entry name" value="CYTOCHROME P450 MONOOXYGENASE ASQL-RELATED"/>
    <property type="match status" value="1"/>
</dbReference>
<keyword evidence="5" id="KW-0408">Iron</keyword>
<proteinExistence type="inferred from homology"/>
<comment type="cofactor">
    <cofactor evidence="1">
        <name>heme</name>
        <dbReference type="ChEBI" id="CHEBI:30413"/>
    </cofactor>
</comment>
<dbReference type="InterPro" id="IPR001128">
    <property type="entry name" value="Cyt_P450"/>
</dbReference>
<keyword evidence="7" id="KW-1185">Reference proteome</keyword>
<organism evidence="6 7">
    <name type="scientific">Paraphoma chrysanthemicola</name>
    <dbReference type="NCBI Taxonomy" id="798071"/>
    <lineage>
        <taxon>Eukaryota</taxon>
        <taxon>Fungi</taxon>
        <taxon>Dikarya</taxon>
        <taxon>Ascomycota</taxon>
        <taxon>Pezizomycotina</taxon>
        <taxon>Dothideomycetes</taxon>
        <taxon>Pleosporomycetidae</taxon>
        <taxon>Pleosporales</taxon>
        <taxon>Pleosporineae</taxon>
        <taxon>Phaeosphaeriaceae</taxon>
        <taxon>Paraphoma</taxon>
    </lineage>
</organism>
<evidence type="ECO:0000313" key="7">
    <source>
        <dbReference type="Proteomes" id="UP000813461"/>
    </source>
</evidence>
<dbReference type="Pfam" id="PF00067">
    <property type="entry name" value="p450"/>
    <property type="match status" value="2"/>
</dbReference>
<evidence type="ECO:0000256" key="1">
    <source>
        <dbReference type="ARBA" id="ARBA00001971"/>
    </source>
</evidence>
<dbReference type="SUPFAM" id="SSF48264">
    <property type="entry name" value="Cytochrome P450"/>
    <property type="match status" value="1"/>
</dbReference>
<dbReference type="OrthoDB" id="1470350at2759"/>
<sequence>MERSAVTLTFDDVFPFLRSIGLGARLPSSVGEADRSLQCWEEKPRNMVDYSLANSAADAKLLLSPITTGVDGFLGGKLNHKELVEEAMGYMFTGSGTRSFTLTYLLYALSLPENTYIQEELRDEIRNIPADDECSSLLHIGETLVLVNTVVGMQNWTHHRNPEVFLHPDQFLQARWFHNSEAMEGSLTRFRIGPRNCIGQNLGKMKMVEMEMEDRFNIVPRGRRLMLEIEKITLQ</sequence>
<reference evidence="6" key="1">
    <citation type="journal article" date="2021" name="Nat. Commun.">
        <title>Genetic determinants of endophytism in the Arabidopsis root mycobiome.</title>
        <authorList>
            <person name="Mesny F."/>
            <person name="Miyauchi S."/>
            <person name="Thiergart T."/>
            <person name="Pickel B."/>
            <person name="Atanasova L."/>
            <person name="Karlsson M."/>
            <person name="Huettel B."/>
            <person name="Barry K.W."/>
            <person name="Haridas S."/>
            <person name="Chen C."/>
            <person name="Bauer D."/>
            <person name="Andreopoulos W."/>
            <person name="Pangilinan J."/>
            <person name="LaButti K."/>
            <person name="Riley R."/>
            <person name="Lipzen A."/>
            <person name="Clum A."/>
            <person name="Drula E."/>
            <person name="Henrissat B."/>
            <person name="Kohler A."/>
            <person name="Grigoriev I.V."/>
            <person name="Martin F.M."/>
            <person name="Hacquard S."/>
        </authorList>
    </citation>
    <scope>NUCLEOTIDE SEQUENCE</scope>
    <source>
        <strain evidence="6">MPI-SDFR-AT-0120</strain>
    </source>
</reference>
<dbReference type="Proteomes" id="UP000813461">
    <property type="component" value="Unassembled WGS sequence"/>
</dbReference>
<dbReference type="GO" id="GO:0005506">
    <property type="term" value="F:iron ion binding"/>
    <property type="evidence" value="ECO:0007669"/>
    <property type="project" value="InterPro"/>
</dbReference>
<evidence type="ECO:0000313" key="6">
    <source>
        <dbReference type="EMBL" id="KAH7067738.1"/>
    </source>
</evidence>
<dbReference type="InterPro" id="IPR050121">
    <property type="entry name" value="Cytochrome_P450_monoxygenase"/>
</dbReference>
<dbReference type="Gene3D" id="1.10.630.10">
    <property type="entry name" value="Cytochrome P450"/>
    <property type="match status" value="1"/>
</dbReference>
<keyword evidence="3" id="KW-0349">Heme</keyword>
<dbReference type="GO" id="GO:0004497">
    <property type="term" value="F:monooxygenase activity"/>
    <property type="evidence" value="ECO:0007669"/>
    <property type="project" value="InterPro"/>
</dbReference>